<keyword evidence="6 17" id="KW-0812">Transmembrane</keyword>
<comment type="function">
    <text evidence="15 16">Protein O-fucosyltransferase that specifically catalyzes O-fucosylation of serine or threonine residues in EMI domains of target proteins. Attaches fucose through an O-glycosidic linkage. O-fucosylation of EMI domain-containing proteins may be required for facilitating protein folding and secretion.</text>
</comment>
<evidence type="ECO:0000256" key="3">
    <source>
        <dbReference type="ARBA" id="ARBA00008919"/>
    </source>
</evidence>
<evidence type="ECO:0000256" key="10">
    <source>
        <dbReference type="ARBA" id="ARBA00023136"/>
    </source>
</evidence>
<evidence type="ECO:0000256" key="4">
    <source>
        <dbReference type="ARBA" id="ARBA00022676"/>
    </source>
</evidence>
<dbReference type="GO" id="GO:0046920">
    <property type="term" value="F:alpha-(1-&gt;3)-fucosyltransferase activity"/>
    <property type="evidence" value="ECO:0007669"/>
    <property type="project" value="UniProtKB-UniRule"/>
</dbReference>
<evidence type="ECO:0000259" key="19">
    <source>
        <dbReference type="Pfam" id="PF17039"/>
    </source>
</evidence>
<dbReference type="Gene3D" id="3.40.50.11660">
    <property type="entry name" value="Glycosyl transferase family 10, C-terminal domain"/>
    <property type="match status" value="1"/>
</dbReference>
<dbReference type="RefSeq" id="XP_023667284.1">
    <property type="nucleotide sequence ID" value="XM_023811516.2"/>
</dbReference>
<keyword evidence="12" id="KW-0325">Glycoprotein</keyword>
<evidence type="ECO:0000256" key="12">
    <source>
        <dbReference type="ARBA" id="ARBA00023180"/>
    </source>
</evidence>
<keyword evidence="5 16" id="KW-0808">Transferase</keyword>
<dbReference type="PANTHER" id="PTHR11929">
    <property type="entry name" value="ALPHA- 1,3 -FUCOSYLTRANSFERASE"/>
    <property type="match status" value="1"/>
</dbReference>
<dbReference type="GO" id="GO:0005789">
    <property type="term" value="C:endoplasmic reticulum membrane"/>
    <property type="evidence" value="ECO:0007669"/>
    <property type="project" value="UniProtKB-SubCell"/>
</dbReference>
<dbReference type="GeneTree" id="ENSGT00940000158983"/>
<evidence type="ECO:0000256" key="8">
    <source>
        <dbReference type="ARBA" id="ARBA00022968"/>
    </source>
</evidence>
<organism evidence="20 21">
    <name type="scientific">Paramormyrops kingsleyae</name>
    <dbReference type="NCBI Taxonomy" id="1676925"/>
    <lineage>
        <taxon>Eukaryota</taxon>
        <taxon>Metazoa</taxon>
        <taxon>Chordata</taxon>
        <taxon>Craniata</taxon>
        <taxon>Vertebrata</taxon>
        <taxon>Euteleostomi</taxon>
        <taxon>Actinopterygii</taxon>
        <taxon>Neopterygii</taxon>
        <taxon>Teleostei</taxon>
        <taxon>Osteoglossocephala</taxon>
        <taxon>Osteoglossomorpha</taxon>
        <taxon>Osteoglossiformes</taxon>
        <taxon>Mormyridae</taxon>
        <taxon>Paramormyrops</taxon>
    </lineage>
</organism>
<dbReference type="UniPathway" id="UPA00378"/>
<dbReference type="Ensembl" id="ENSPKIT00000016723.1">
    <property type="protein sequence ID" value="ENSPKIP00000035786.1"/>
    <property type="gene ID" value="ENSPKIG00000014605.1"/>
</dbReference>
<keyword evidence="4 16" id="KW-0328">Glycosyltransferase</keyword>
<comment type="subcellular location">
    <subcellularLocation>
        <location evidence="1 17">Endoplasmic reticulum membrane</location>
        <topology evidence="1 17">Single-pass type II membrane protein</topology>
    </subcellularLocation>
</comment>
<dbReference type="InterPro" id="IPR001503">
    <property type="entry name" value="Glyco_trans_10"/>
</dbReference>
<evidence type="ECO:0000256" key="15">
    <source>
        <dbReference type="ARBA" id="ARBA00058658"/>
    </source>
</evidence>
<dbReference type="GO" id="GO:0000139">
    <property type="term" value="C:Golgi membrane"/>
    <property type="evidence" value="ECO:0007669"/>
    <property type="project" value="InterPro"/>
</dbReference>
<dbReference type="InterPro" id="IPR038577">
    <property type="entry name" value="GT10-like_C_sf"/>
</dbReference>
<evidence type="ECO:0000256" key="16">
    <source>
        <dbReference type="PIRNR" id="PIRNR037332"/>
    </source>
</evidence>
<dbReference type="GeneID" id="111843719"/>
<dbReference type="InterPro" id="IPR055270">
    <property type="entry name" value="Glyco_tran_10_C"/>
</dbReference>
<comment type="pathway">
    <text evidence="2">Protein modification; protein glycosylation.</text>
</comment>
<feature type="domain" description="Fucosyltransferase C-terminal" evidence="18">
    <location>
        <begin position="231"/>
        <end position="380"/>
    </location>
</feature>
<evidence type="ECO:0000256" key="1">
    <source>
        <dbReference type="ARBA" id="ARBA00004648"/>
    </source>
</evidence>
<comment type="catalytic activity">
    <reaction evidence="13">
        <text>L-threonyl-[protein] + GDP-beta-L-fucose = 3-O-(alpha-L-fucosyl)-L-threonyl-[protein] + GDP + H(+)</text>
        <dbReference type="Rhea" id="RHEA:70491"/>
        <dbReference type="Rhea" id="RHEA-COMP:11060"/>
        <dbReference type="Rhea" id="RHEA-COMP:17915"/>
        <dbReference type="ChEBI" id="CHEBI:15378"/>
        <dbReference type="ChEBI" id="CHEBI:30013"/>
        <dbReference type="ChEBI" id="CHEBI:57273"/>
        <dbReference type="ChEBI" id="CHEBI:58189"/>
        <dbReference type="ChEBI" id="CHEBI:189631"/>
        <dbReference type="EC" id="2.4.1.221"/>
    </reaction>
    <physiologicalReaction direction="left-to-right" evidence="13">
        <dbReference type="Rhea" id="RHEA:70492"/>
    </physiologicalReaction>
</comment>
<comment type="catalytic activity">
    <reaction evidence="14">
        <text>L-seryl-[protein] + GDP-beta-L-fucose = 3-O-(alpha-L-fucosyl)-L-seryl-[protein] + GDP + H(+)</text>
        <dbReference type="Rhea" id="RHEA:63644"/>
        <dbReference type="Rhea" id="RHEA-COMP:9863"/>
        <dbReference type="Rhea" id="RHEA-COMP:17914"/>
        <dbReference type="ChEBI" id="CHEBI:15378"/>
        <dbReference type="ChEBI" id="CHEBI:29999"/>
        <dbReference type="ChEBI" id="CHEBI:57273"/>
        <dbReference type="ChEBI" id="CHEBI:58189"/>
        <dbReference type="ChEBI" id="CHEBI:189632"/>
        <dbReference type="EC" id="2.4.1.221"/>
    </reaction>
    <physiologicalReaction direction="left-to-right" evidence="14">
        <dbReference type="Rhea" id="RHEA:63645"/>
    </physiologicalReaction>
</comment>
<evidence type="ECO:0000256" key="17">
    <source>
        <dbReference type="RuleBase" id="RU003832"/>
    </source>
</evidence>
<dbReference type="CTD" id="170384"/>
<dbReference type="EC" id="2.4.1.-" evidence="16"/>
<protein>
    <recommendedName>
        <fullName evidence="16">GDP-fucose protein O-fucosyltransferase</fullName>
        <ecNumber evidence="16">2.4.1.-</ecNumber>
    </recommendedName>
</protein>
<dbReference type="SUPFAM" id="SSF53756">
    <property type="entry name" value="UDP-Glycosyltransferase/glycogen phosphorylase"/>
    <property type="match status" value="1"/>
</dbReference>
<dbReference type="OrthoDB" id="9993460at2759"/>
<evidence type="ECO:0000256" key="2">
    <source>
        <dbReference type="ARBA" id="ARBA00004922"/>
    </source>
</evidence>
<evidence type="ECO:0000256" key="9">
    <source>
        <dbReference type="ARBA" id="ARBA00022989"/>
    </source>
</evidence>
<name>A0A3B3T0B5_9TELE</name>
<evidence type="ECO:0000256" key="14">
    <source>
        <dbReference type="ARBA" id="ARBA00048647"/>
    </source>
</evidence>
<accession>A0A3B3T0B5</accession>
<keyword evidence="9" id="KW-1133">Transmembrane helix</keyword>
<keyword evidence="11" id="KW-1015">Disulfide bond</keyword>
<evidence type="ECO:0000256" key="5">
    <source>
        <dbReference type="ARBA" id="ARBA00022679"/>
    </source>
</evidence>
<dbReference type="PANTHER" id="PTHR11929:SF198">
    <property type="entry name" value="ALPHA-(1,3)-FUCOSYLTRANSFERASE 11"/>
    <property type="match status" value="1"/>
</dbReference>
<dbReference type="Pfam" id="PF17039">
    <property type="entry name" value="Glyco_tran_10_N"/>
    <property type="match status" value="1"/>
</dbReference>
<evidence type="ECO:0000259" key="18">
    <source>
        <dbReference type="Pfam" id="PF00852"/>
    </source>
</evidence>
<dbReference type="InterPro" id="IPR017176">
    <property type="entry name" value="Alpha-1_3-FUT_met"/>
</dbReference>
<dbReference type="PIRSF" id="PIRSF037332">
    <property type="entry name" value="Alpha1_3FUT_met"/>
    <property type="match status" value="1"/>
</dbReference>
<sequence>MFFVSFWRNWRCISFDSFKLYRGLCVSEMGLQDRAMASLGLCLLWAVLSQSQQPLDPEDQEVFQPQSTLSDMEFTTVSSFRGPGNNDSRGNKELPILLWWTAGLFPHFPGDTERIDCARSSCMVTRLRKVQLHRRTTAIIFYGTDFRAYEAPLPRLPHQTWALFHEESPMNNYVLSHSPGIHFFNYSATFRRESDYPLTLQWLPTLDYLLSPPVFSLQQKNKWRRAGLAPVLYMQSHCDVPSDRDRYVRELMKYIEVDSYGQCLNNKPLPERLEDTSTATGEDAEFMSFVARYKFHLAMENGLCADYMTEKLWRPLHQGCVPVYRGSPSVADWLPSEPSAVLVDDFPSPRELAQYLKALDGDDAEYARFLEYKLPGRVTNIRLLEAMRDREWGVNDMSRPNYLNGFECFVCDRENERLAATRAHRRAPKKNPLPPARMANSSHMGCPLPSPGFGSVVDLPANDSWLQMWPPDYWQSLDQAEGLQSLIQHNESDPGLLWHYIQKLAASRTGGV</sequence>
<evidence type="ECO:0000256" key="11">
    <source>
        <dbReference type="ARBA" id="ARBA00023157"/>
    </source>
</evidence>
<dbReference type="KEGG" id="pki:111843719"/>
<keyword evidence="7 17" id="KW-0256">Endoplasmic reticulum</keyword>
<dbReference type="Pfam" id="PF00852">
    <property type="entry name" value="Glyco_transf_10"/>
    <property type="match status" value="1"/>
</dbReference>
<evidence type="ECO:0000256" key="7">
    <source>
        <dbReference type="ARBA" id="ARBA00022824"/>
    </source>
</evidence>
<reference evidence="20" key="1">
    <citation type="submission" date="2025-08" db="UniProtKB">
        <authorList>
            <consortium name="Ensembl"/>
        </authorList>
    </citation>
    <scope>IDENTIFICATION</scope>
</reference>
<evidence type="ECO:0000256" key="6">
    <source>
        <dbReference type="ARBA" id="ARBA00022692"/>
    </source>
</evidence>
<feature type="domain" description="Fucosyltransferase N-terminal" evidence="19">
    <location>
        <begin position="95"/>
        <end position="197"/>
    </location>
</feature>
<dbReference type="Proteomes" id="UP000261540">
    <property type="component" value="Unplaced"/>
</dbReference>
<evidence type="ECO:0000256" key="13">
    <source>
        <dbReference type="ARBA" id="ARBA00047273"/>
    </source>
</evidence>
<dbReference type="InterPro" id="IPR031481">
    <property type="entry name" value="Glyco_tran_10_N"/>
</dbReference>
<keyword evidence="10 16" id="KW-0472">Membrane</keyword>
<proteinExistence type="inferred from homology"/>
<keyword evidence="8" id="KW-0735">Signal-anchor</keyword>
<comment type="similarity">
    <text evidence="3 16 17">Belongs to the glycosyltransferase 10 family.</text>
</comment>
<keyword evidence="21" id="KW-1185">Reference proteome</keyword>
<reference evidence="20" key="2">
    <citation type="submission" date="2025-09" db="UniProtKB">
        <authorList>
            <consortium name="Ensembl"/>
        </authorList>
    </citation>
    <scope>IDENTIFICATION</scope>
</reference>
<dbReference type="AlphaFoldDB" id="A0A3B3T0B5"/>
<evidence type="ECO:0000313" key="20">
    <source>
        <dbReference type="Ensembl" id="ENSPKIP00000035786.1"/>
    </source>
</evidence>
<evidence type="ECO:0000313" key="21">
    <source>
        <dbReference type="Proteomes" id="UP000261540"/>
    </source>
</evidence>
<dbReference type="GO" id="GO:0046922">
    <property type="term" value="F:peptide-O-fucosyltransferase activity"/>
    <property type="evidence" value="ECO:0007669"/>
    <property type="project" value="UniProtKB-EC"/>
</dbReference>
<dbReference type="FunFam" id="3.40.50.11660:FF:000002">
    <property type="entry name" value="Alpha-(1,3)-fucosyltransferase"/>
    <property type="match status" value="1"/>
</dbReference>